<dbReference type="AlphaFoldDB" id="A0A2H0UPG9"/>
<dbReference type="InterPro" id="IPR050570">
    <property type="entry name" value="Cell_wall_metabolism_enzyme"/>
</dbReference>
<accession>A0A2H0UPG9</accession>
<evidence type="ECO:0000259" key="1">
    <source>
        <dbReference type="Pfam" id="PF01551"/>
    </source>
</evidence>
<evidence type="ECO:0000313" key="2">
    <source>
        <dbReference type="EMBL" id="PIR88329.1"/>
    </source>
</evidence>
<reference evidence="3" key="1">
    <citation type="submission" date="2017-09" db="EMBL/GenBank/DDBJ databases">
        <title>Depth-based differentiation of microbial function through sediment-hosted aquifers and enrichment of novel symbionts in the deep terrestrial subsurface.</title>
        <authorList>
            <person name="Probst A.J."/>
            <person name="Ladd B."/>
            <person name="Jarett J.K."/>
            <person name="Geller-Mcgrath D.E."/>
            <person name="Sieber C.M.K."/>
            <person name="Emerson J.B."/>
            <person name="Anantharaman K."/>
            <person name="Thomas B.C."/>
            <person name="Malmstrom R."/>
            <person name="Stieglmeier M."/>
            <person name="Klingl A."/>
            <person name="Woyke T."/>
            <person name="Ryan C.M."/>
            <person name="Banfield J.F."/>
        </authorList>
    </citation>
    <scope>NUCLEOTIDE SEQUENCE [LARGE SCALE GENOMIC DNA]</scope>
</reference>
<comment type="caution">
    <text evidence="2">The sequence shown here is derived from an EMBL/GenBank/DDBJ whole genome shotgun (WGS) entry which is preliminary data.</text>
</comment>
<proteinExistence type="predicted"/>
<dbReference type="InterPro" id="IPR016047">
    <property type="entry name" value="M23ase_b-sheet_dom"/>
</dbReference>
<protein>
    <recommendedName>
        <fullName evidence="1">M23ase beta-sheet core domain-containing protein</fullName>
    </recommendedName>
</protein>
<dbReference type="EMBL" id="PFBB01000031">
    <property type="protein sequence ID" value="PIR88329.1"/>
    <property type="molecule type" value="Genomic_DNA"/>
</dbReference>
<dbReference type="Gene3D" id="2.70.70.10">
    <property type="entry name" value="Glucose Permease (Domain IIA)"/>
    <property type="match status" value="1"/>
</dbReference>
<dbReference type="CDD" id="cd12797">
    <property type="entry name" value="M23_peptidase"/>
    <property type="match status" value="1"/>
</dbReference>
<gene>
    <name evidence="2" type="ORF">COU09_02740</name>
</gene>
<dbReference type="PANTHER" id="PTHR21666">
    <property type="entry name" value="PEPTIDASE-RELATED"/>
    <property type="match status" value="1"/>
</dbReference>
<organism evidence="2 3">
    <name type="scientific">Candidatus Harrisonbacteria bacterium CG10_big_fil_rev_8_21_14_0_10_44_23</name>
    <dbReference type="NCBI Taxonomy" id="1974585"/>
    <lineage>
        <taxon>Bacteria</taxon>
        <taxon>Candidatus Harrisoniibacteriota</taxon>
    </lineage>
</organism>
<sequence>MRSVISTLVAIVLLALGLYFIYPASRPPLATIEKSSPPVKTQSAEKILPIVDLLTAEPEQGEALIARFSQEPKEVLLDGEVVRDFAYGGEWRVVFPLSLSARVGEHSLVVNFGEKRIEKVFQVLEKDRQIITLVVPKKLKQTPSQLTKSLSKTNASIADVVAEVSEQAYFRQPFALPVSEKAIISSPFGETRKTVAADPSQSSDEQDIVHLGVDFDVEEGTEIRAINAGVVAASYVDPVYGQSVIVDHGQGIFSLYLHLSERRISEGEQVEKGQLVGLAGQTGLSSAPHLHLSIKINGQSVDPLAFIEGFR</sequence>
<feature type="domain" description="M23ase beta-sheet core" evidence="1">
    <location>
        <begin position="210"/>
        <end position="303"/>
    </location>
</feature>
<name>A0A2H0UPG9_9BACT</name>
<evidence type="ECO:0000313" key="3">
    <source>
        <dbReference type="Proteomes" id="UP000229615"/>
    </source>
</evidence>
<dbReference type="Proteomes" id="UP000229615">
    <property type="component" value="Unassembled WGS sequence"/>
</dbReference>
<dbReference type="InterPro" id="IPR011055">
    <property type="entry name" value="Dup_hybrid_motif"/>
</dbReference>
<dbReference type="SUPFAM" id="SSF51261">
    <property type="entry name" value="Duplicated hybrid motif"/>
    <property type="match status" value="1"/>
</dbReference>
<dbReference type="Pfam" id="PF01551">
    <property type="entry name" value="Peptidase_M23"/>
    <property type="match status" value="1"/>
</dbReference>
<dbReference type="GO" id="GO:0004222">
    <property type="term" value="F:metalloendopeptidase activity"/>
    <property type="evidence" value="ECO:0007669"/>
    <property type="project" value="TreeGrafter"/>
</dbReference>
<dbReference type="PANTHER" id="PTHR21666:SF270">
    <property type="entry name" value="MUREIN HYDROLASE ACTIVATOR ENVC"/>
    <property type="match status" value="1"/>
</dbReference>